<dbReference type="EMBL" id="AFBI03000065">
    <property type="protein sequence ID" value="EJW02559.1"/>
    <property type="molecule type" value="Genomic_DNA"/>
</dbReference>
<dbReference type="SUPFAM" id="SSF57716">
    <property type="entry name" value="Glucocorticoid receptor-like (DNA-binding domain)"/>
    <property type="match status" value="1"/>
</dbReference>
<evidence type="ECO:0000256" key="2">
    <source>
        <dbReference type="SAM" id="MobiDB-lite"/>
    </source>
</evidence>
<gene>
    <name evidence="4" type="ORF">EDEG_03027</name>
</gene>
<dbReference type="HOGENOM" id="CLU_150146_0_0_1"/>
<feature type="compositionally biased region" description="Basic and acidic residues" evidence="2">
    <location>
        <begin position="96"/>
        <end position="128"/>
    </location>
</feature>
<dbReference type="OrthoDB" id="1727108at2759"/>
<keyword evidence="5" id="KW-1185">Reference proteome</keyword>
<feature type="region of interest" description="Disordered" evidence="2">
    <location>
        <begin position="96"/>
        <end position="144"/>
    </location>
</feature>
<organism evidence="4 5">
    <name type="scientific">Edhazardia aedis (strain USNM 41457)</name>
    <name type="common">Microsporidian parasite</name>
    <dbReference type="NCBI Taxonomy" id="1003232"/>
    <lineage>
        <taxon>Eukaryota</taxon>
        <taxon>Fungi</taxon>
        <taxon>Fungi incertae sedis</taxon>
        <taxon>Microsporidia</taxon>
        <taxon>Edhazardia</taxon>
    </lineage>
</organism>
<evidence type="ECO:0000259" key="3">
    <source>
        <dbReference type="Pfam" id="PF01246"/>
    </source>
</evidence>
<proteinExistence type="inferred from homology"/>
<evidence type="ECO:0000313" key="4">
    <source>
        <dbReference type="EMBL" id="EJW02559.1"/>
    </source>
</evidence>
<sequence>MKEGNCAYSGLPIPKGSGTILVKSDSKALLFANTKVRNFVDQKIKPRYIRWTQNARALLKKENVVKEQKITVPRVVKIVRGFPSVCPNLLKERQERAAKEQKEKELQREKEKEREREREKAKEKEKNKAMARGPKLSKSQMRKK</sequence>
<dbReference type="InParanoid" id="J9D4V7"/>
<evidence type="ECO:0000256" key="1">
    <source>
        <dbReference type="ARBA" id="ARBA00005647"/>
    </source>
</evidence>
<dbReference type="Proteomes" id="UP000003163">
    <property type="component" value="Unassembled WGS sequence"/>
</dbReference>
<reference evidence="4 5" key="1">
    <citation type="submission" date="2011-08" db="EMBL/GenBank/DDBJ databases">
        <authorList>
            <person name="Liu Z.J."/>
            <person name="Shi F.L."/>
            <person name="Lu J.Q."/>
            <person name="Li M."/>
            <person name="Wang Z.L."/>
        </authorList>
    </citation>
    <scope>NUCLEOTIDE SEQUENCE [LARGE SCALE GENOMIC DNA]</scope>
    <source>
        <strain evidence="4 5">USNM 41457</strain>
    </source>
</reference>
<dbReference type="Pfam" id="PF01246">
    <property type="entry name" value="Ribosomal_L24e"/>
    <property type="match status" value="1"/>
</dbReference>
<dbReference type="InterPro" id="IPR000988">
    <property type="entry name" value="Ribosomal_eL24-rel_N"/>
</dbReference>
<dbReference type="AlphaFoldDB" id="J9D4V7"/>
<dbReference type="VEuPathDB" id="MicrosporidiaDB:EDEG_03027"/>
<comment type="similarity">
    <text evidence="1">Belongs to the eukaryotic ribosomal protein eL24 family.</text>
</comment>
<name>J9D4V7_EDHAE</name>
<reference evidence="5" key="2">
    <citation type="submission" date="2015-07" db="EMBL/GenBank/DDBJ databases">
        <title>Contrasting host-pathogen interactions and genome evolution in two generalist and specialist microsporidian pathogens of mosquitoes.</title>
        <authorList>
            <consortium name="The Broad Institute Genomics Platform"/>
            <consortium name="The Broad Institute Genome Sequencing Center for Infectious Disease"/>
            <person name="Cuomo C.A."/>
            <person name="Sanscrainte N.D."/>
            <person name="Goldberg J.M."/>
            <person name="Heiman D."/>
            <person name="Young S."/>
            <person name="Zeng Q."/>
            <person name="Becnel J.J."/>
            <person name="Birren B.W."/>
        </authorList>
    </citation>
    <scope>NUCLEOTIDE SEQUENCE [LARGE SCALE GENOMIC DNA]</scope>
    <source>
        <strain evidence="5">USNM 41457</strain>
    </source>
</reference>
<protein>
    <recommendedName>
        <fullName evidence="3">Large ribosomal subunit protein eL24-related N-terminal domain-containing protein</fullName>
    </recommendedName>
</protein>
<comment type="caution">
    <text evidence="4">The sequence shown here is derived from an EMBL/GenBank/DDBJ whole genome shotgun (WGS) entry which is preliminary data.</text>
</comment>
<feature type="domain" description="Large ribosomal subunit protein eL24-related N-terminal" evidence="3">
    <location>
        <begin position="1"/>
        <end position="64"/>
    </location>
</feature>
<dbReference type="InterPro" id="IPR038630">
    <property type="entry name" value="L24e/L24_sf"/>
</dbReference>
<accession>J9D4V7</accession>
<dbReference type="OMA" id="PGHGKKM"/>
<evidence type="ECO:0000313" key="5">
    <source>
        <dbReference type="Proteomes" id="UP000003163"/>
    </source>
</evidence>
<dbReference type="STRING" id="1003232.J9D4V7"/>
<dbReference type="Gene3D" id="2.30.170.20">
    <property type="entry name" value="Ribosomal protein L24e"/>
    <property type="match status" value="1"/>
</dbReference>